<dbReference type="InterPro" id="IPR007685">
    <property type="entry name" value="RelA_SpoT"/>
</dbReference>
<dbReference type="InterPro" id="IPR043519">
    <property type="entry name" value="NT_sf"/>
</dbReference>
<comment type="caution">
    <text evidence="3">The sequence shown here is derived from an EMBL/GenBank/DDBJ whole genome shotgun (WGS) entry which is preliminary data.</text>
</comment>
<keyword evidence="4" id="KW-1185">Reference proteome</keyword>
<dbReference type="PANTHER" id="PTHR41773:SF1">
    <property type="entry name" value="RELA_SPOT DOMAIN-CONTAINING PROTEIN"/>
    <property type="match status" value="1"/>
</dbReference>
<reference evidence="3 4" key="1">
    <citation type="submission" date="2020-05" db="EMBL/GenBank/DDBJ databases">
        <title>Identification and distribution of gene clusters putatively required for synthesis of sphingolipid metabolism inhibitors in phylogenetically diverse species of the filamentous fungus Fusarium.</title>
        <authorList>
            <person name="Kim H.-S."/>
            <person name="Busman M."/>
            <person name="Brown D.W."/>
            <person name="Divon H."/>
            <person name="Uhlig S."/>
            <person name="Proctor R.H."/>
        </authorList>
    </citation>
    <scope>NUCLEOTIDE SEQUENCE [LARGE SCALE GENOMIC DNA]</scope>
    <source>
        <strain evidence="3 4">NRRL 25196</strain>
    </source>
</reference>
<evidence type="ECO:0000313" key="4">
    <source>
        <dbReference type="Proteomes" id="UP000574317"/>
    </source>
</evidence>
<dbReference type="Proteomes" id="UP000574317">
    <property type="component" value="Unassembled WGS sequence"/>
</dbReference>
<evidence type="ECO:0000256" key="1">
    <source>
        <dbReference type="SAM" id="MobiDB-lite"/>
    </source>
</evidence>
<evidence type="ECO:0000259" key="2">
    <source>
        <dbReference type="Pfam" id="PF04607"/>
    </source>
</evidence>
<proteinExistence type="predicted"/>
<name>A0A8H5JZY8_9HYPO</name>
<dbReference type="PANTHER" id="PTHR41773">
    <property type="entry name" value="GTP PYROPHOSPHATASE-RELATED"/>
    <property type="match status" value="1"/>
</dbReference>
<dbReference type="Gene3D" id="3.30.460.10">
    <property type="entry name" value="Beta Polymerase, domain 2"/>
    <property type="match status" value="1"/>
</dbReference>
<dbReference type="SUPFAM" id="SSF81301">
    <property type="entry name" value="Nucleotidyltransferase"/>
    <property type="match status" value="1"/>
</dbReference>
<organism evidence="3 4">
    <name type="scientific">Fusarium napiforme</name>
    <dbReference type="NCBI Taxonomy" id="42672"/>
    <lineage>
        <taxon>Eukaryota</taxon>
        <taxon>Fungi</taxon>
        <taxon>Dikarya</taxon>
        <taxon>Ascomycota</taxon>
        <taxon>Pezizomycotina</taxon>
        <taxon>Sordariomycetes</taxon>
        <taxon>Hypocreomycetidae</taxon>
        <taxon>Hypocreales</taxon>
        <taxon>Nectriaceae</taxon>
        <taxon>Fusarium</taxon>
        <taxon>Fusarium fujikuroi species complex</taxon>
    </lineage>
</organism>
<dbReference type="GO" id="GO:0015969">
    <property type="term" value="P:guanosine tetraphosphate metabolic process"/>
    <property type="evidence" value="ECO:0007669"/>
    <property type="project" value="InterPro"/>
</dbReference>
<dbReference type="AlphaFoldDB" id="A0A8H5JZY8"/>
<protein>
    <submittedName>
        <fullName evidence="3">Ankyrin repeat-containing protein</fullName>
    </submittedName>
</protein>
<dbReference type="EMBL" id="JAAOAO010000082">
    <property type="protein sequence ID" value="KAF5563822.1"/>
    <property type="molecule type" value="Genomic_DNA"/>
</dbReference>
<feature type="region of interest" description="Disordered" evidence="1">
    <location>
        <begin position="1"/>
        <end position="47"/>
    </location>
</feature>
<feature type="compositionally biased region" description="Low complexity" evidence="1">
    <location>
        <begin position="1"/>
        <end position="12"/>
    </location>
</feature>
<accession>A0A8H5JZY8</accession>
<dbReference type="Pfam" id="PF04607">
    <property type="entry name" value="RelA_SpoT"/>
    <property type="match status" value="1"/>
</dbReference>
<evidence type="ECO:0000313" key="3">
    <source>
        <dbReference type="EMBL" id="KAF5563822.1"/>
    </source>
</evidence>
<sequence>MSGYHGYGSYSQDDSDDQQDAYSHTGSDEQGGLANPHSQDDHDEDSNNHNAAYLQKVEECLAYYGDPDTQVAYQNVAHEARDTLQDLLRETGTKGVVTCRTKGYDSLETKLRGMASDADFTHFALNNDIFQHSDMGDLAAVRIGLYLPQDVINMAKECQQRFPVAHLFGTVGSGRDAPQVDRFNLDGHSRGPWRSQDQYGSDEYWQHSGYKSWQMVVEWKGGFRVEIQIGTVVSQAWAEVQHNIIYKRPDDIMSTPTMKRMIDAINGLAITTEIILSELERNVETAKQEERLRRDTEKQYDSQPITEIDDFFSWFEVAYWYKMPQALALRWEPDAISVQRLVEFCSNPRRRWGLAPEMGSYRGMDFKRMIEDNNLLQTNPLNNDRCDIAYLLLCQIMDDLGIREEFDAKEEESRYWDSVPHQPGWSR</sequence>
<gene>
    <name evidence="3" type="ORF">FNAPI_2432</name>
</gene>
<feature type="domain" description="RelA/SpoT" evidence="2">
    <location>
        <begin position="100"/>
        <end position="248"/>
    </location>
</feature>
<dbReference type="CDD" id="cd05399">
    <property type="entry name" value="NT_Rel-Spo_like"/>
    <property type="match status" value="1"/>
</dbReference>